<evidence type="ECO:0000313" key="5">
    <source>
        <dbReference type="Proteomes" id="UP000773462"/>
    </source>
</evidence>
<dbReference type="NCBIfam" id="TIGR02532">
    <property type="entry name" value="IV_pilin_GFxxxE"/>
    <property type="match status" value="1"/>
</dbReference>
<feature type="transmembrane region" description="Helical" evidence="3">
    <location>
        <begin position="21"/>
        <end position="43"/>
    </location>
</feature>
<evidence type="ECO:0000313" key="4">
    <source>
        <dbReference type="EMBL" id="MBP2109930.1"/>
    </source>
</evidence>
<gene>
    <name evidence="4" type="ORF">J2Z70_000069</name>
</gene>
<keyword evidence="3" id="KW-1133">Transmembrane helix</keyword>
<dbReference type="Gene3D" id="3.30.700.10">
    <property type="entry name" value="Glycoprotein, Type 4 Pilin"/>
    <property type="match status" value="1"/>
</dbReference>
<comment type="caution">
    <text evidence="4">The sequence shown here is derived from an EMBL/GenBank/DDBJ whole genome shotgun (WGS) entry which is preliminary data.</text>
</comment>
<name>A0ABS4NKK9_9BACL</name>
<dbReference type="RefSeq" id="WP_209868374.1">
    <property type="nucleotide sequence ID" value="NZ_JAGGLV010000001.1"/>
</dbReference>
<proteinExistence type="predicted"/>
<accession>A0ABS4NKK9</accession>
<organism evidence="4 5">
    <name type="scientific">Paenibacillus silagei</name>
    <dbReference type="NCBI Taxonomy" id="1670801"/>
    <lineage>
        <taxon>Bacteria</taxon>
        <taxon>Bacillati</taxon>
        <taxon>Bacillota</taxon>
        <taxon>Bacilli</taxon>
        <taxon>Bacillales</taxon>
        <taxon>Paenibacillaceae</taxon>
        <taxon>Paenibacillus</taxon>
    </lineage>
</organism>
<comment type="subcellular location">
    <subcellularLocation>
        <location evidence="1">Cell surface</location>
    </subcellularLocation>
</comment>
<protein>
    <submittedName>
        <fullName evidence="4">Type IV pilus assembly protein PilA</fullName>
    </submittedName>
</protein>
<dbReference type="PROSITE" id="PS00409">
    <property type="entry name" value="PROKAR_NTER_METHYL"/>
    <property type="match status" value="1"/>
</dbReference>
<keyword evidence="3" id="KW-0472">Membrane</keyword>
<evidence type="ECO:0000256" key="1">
    <source>
        <dbReference type="ARBA" id="ARBA00004241"/>
    </source>
</evidence>
<keyword evidence="3" id="KW-0812">Transmembrane</keyword>
<dbReference type="Proteomes" id="UP000773462">
    <property type="component" value="Unassembled WGS sequence"/>
</dbReference>
<evidence type="ECO:0000256" key="3">
    <source>
        <dbReference type="SAM" id="Phobius"/>
    </source>
</evidence>
<dbReference type="EMBL" id="JAGGLV010000001">
    <property type="protein sequence ID" value="MBP2109930.1"/>
    <property type="molecule type" value="Genomic_DNA"/>
</dbReference>
<dbReference type="SUPFAM" id="SSF54523">
    <property type="entry name" value="Pili subunits"/>
    <property type="match status" value="1"/>
</dbReference>
<dbReference type="InterPro" id="IPR045584">
    <property type="entry name" value="Pilin-like"/>
</dbReference>
<sequence length="173" mass="17695">MLANAIKKRLSKEEGQKGFTLIELLAVIVILGIIAVIAIPLVGNIISNAKADSDVATARQVYDAARLYIAGEKDGKFNTTPATKVFVKTLQEKGYLDNGLSLPSTKATVTGGEVIFTTAGQLDSVTLAPKPLGSTSDAAVKVSESAAAVAGGSFSASQVLKSSTSTAAPTTNP</sequence>
<evidence type="ECO:0000256" key="2">
    <source>
        <dbReference type="ARBA" id="ARBA00023287"/>
    </source>
</evidence>
<reference evidence="4 5" key="1">
    <citation type="submission" date="2021-03" db="EMBL/GenBank/DDBJ databases">
        <title>Genomic Encyclopedia of Type Strains, Phase IV (KMG-IV): sequencing the most valuable type-strain genomes for metagenomic binning, comparative biology and taxonomic classification.</title>
        <authorList>
            <person name="Goeker M."/>
        </authorList>
    </citation>
    <scope>NUCLEOTIDE SEQUENCE [LARGE SCALE GENOMIC DNA]</scope>
    <source>
        <strain evidence="4 5">DSM 101953</strain>
    </source>
</reference>
<keyword evidence="2" id="KW-0178">Competence</keyword>
<dbReference type="InterPro" id="IPR012902">
    <property type="entry name" value="N_methyl_site"/>
</dbReference>
<dbReference type="Pfam" id="PF07963">
    <property type="entry name" value="N_methyl"/>
    <property type="match status" value="1"/>
</dbReference>
<keyword evidence="5" id="KW-1185">Reference proteome</keyword>